<dbReference type="EMBL" id="JARZFX010000002">
    <property type="protein sequence ID" value="MEC5423275.1"/>
    <property type="molecule type" value="Genomic_DNA"/>
</dbReference>
<dbReference type="Pfam" id="PF00474">
    <property type="entry name" value="SSF"/>
    <property type="match status" value="1"/>
</dbReference>
<evidence type="ECO:0000256" key="4">
    <source>
        <dbReference type="ARBA" id="ARBA00022475"/>
    </source>
</evidence>
<protein>
    <recommendedName>
        <fullName evidence="17">Sodium/proline symporter</fullName>
    </recommendedName>
</protein>
<name>A0ABU6KDN3_9BACI</name>
<feature type="transmembrane region" description="Helical" evidence="14">
    <location>
        <begin position="444"/>
        <end position="463"/>
    </location>
</feature>
<feature type="transmembrane region" description="Helical" evidence="14">
    <location>
        <begin position="43"/>
        <end position="68"/>
    </location>
</feature>
<dbReference type="InterPro" id="IPR050277">
    <property type="entry name" value="Sodium:Solute_Symporter"/>
</dbReference>
<feature type="transmembrane region" description="Helical" evidence="14">
    <location>
        <begin position="414"/>
        <end position="432"/>
    </location>
</feature>
<feature type="transmembrane region" description="Helical" evidence="14">
    <location>
        <begin position="218"/>
        <end position="242"/>
    </location>
</feature>
<evidence type="ECO:0000256" key="1">
    <source>
        <dbReference type="ARBA" id="ARBA00004651"/>
    </source>
</evidence>
<dbReference type="Proteomes" id="UP001335737">
    <property type="component" value="Unassembled WGS sequence"/>
</dbReference>
<comment type="caution">
    <text evidence="15">The sequence shown here is derived from an EMBL/GenBank/DDBJ whole genome shotgun (WGS) entry which is preliminary data.</text>
</comment>
<dbReference type="InterPro" id="IPR001734">
    <property type="entry name" value="Na/solute_symporter"/>
</dbReference>
<feature type="transmembrane region" description="Helical" evidence="14">
    <location>
        <begin position="356"/>
        <end position="376"/>
    </location>
</feature>
<evidence type="ECO:0000256" key="7">
    <source>
        <dbReference type="ARBA" id="ARBA00022989"/>
    </source>
</evidence>
<feature type="transmembrane region" description="Helical" evidence="14">
    <location>
        <begin position="74"/>
        <end position="93"/>
    </location>
</feature>
<dbReference type="PROSITE" id="PS50283">
    <property type="entry name" value="NA_SOLUT_SYMP_3"/>
    <property type="match status" value="1"/>
</dbReference>
<comment type="catalytic activity">
    <reaction evidence="12">
        <text>L-proline(in) + Na(+)(in) = L-proline(out) + Na(+)(out)</text>
        <dbReference type="Rhea" id="RHEA:28967"/>
        <dbReference type="ChEBI" id="CHEBI:29101"/>
        <dbReference type="ChEBI" id="CHEBI:60039"/>
    </reaction>
</comment>
<feature type="transmembrane region" description="Helical" evidence="14">
    <location>
        <begin position="152"/>
        <end position="173"/>
    </location>
</feature>
<evidence type="ECO:0000256" key="5">
    <source>
        <dbReference type="ARBA" id="ARBA00022692"/>
    </source>
</evidence>
<keyword evidence="5 14" id="KW-0812">Transmembrane</keyword>
<accession>A0ABU6KDN3</accession>
<keyword evidence="16" id="KW-1185">Reference proteome</keyword>
<dbReference type="RefSeq" id="WP_327606831.1">
    <property type="nucleotide sequence ID" value="NZ_JARZFX010000002.1"/>
</dbReference>
<feature type="transmembrane region" description="Helical" evidence="14">
    <location>
        <begin position="263"/>
        <end position="289"/>
    </location>
</feature>
<keyword evidence="9" id="KW-0406">Ion transport</keyword>
<evidence type="ECO:0000256" key="6">
    <source>
        <dbReference type="ARBA" id="ARBA00022847"/>
    </source>
</evidence>
<feature type="transmembrane region" description="Helical" evidence="14">
    <location>
        <begin position="6"/>
        <end position="23"/>
    </location>
</feature>
<keyword evidence="7 14" id="KW-1133">Transmembrane helix</keyword>
<evidence type="ECO:0000313" key="15">
    <source>
        <dbReference type="EMBL" id="MEC5423275.1"/>
    </source>
</evidence>
<gene>
    <name evidence="15" type="ORF">QGM71_07145</name>
</gene>
<reference evidence="15 16" key="1">
    <citation type="journal article" date="2024" name="Int. J. Syst. Evol. Microbiol.">
        <title>Virgibacillus tibetensis sp. nov., isolated from salt lake on the Tibetan Plateau of China.</title>
        <authorList>
            <person name="Phurbu D."/>
            <person name="Liu Z.-X."/>
            <person name="Wang R."/>
            <person name="Zheng Y.-Y."/>
            <person name="Liu H.-C."/>
            <person name="Zhou Y.-G."/>
            <person name="Yu Y.-J."/>
            <person name="Li A.-H."/>
        </authorList>
    </citation>
    <scope>NUCLEOTIDE SEQUENCE [LARGE SCALE GENOMIC DNA]</scope>
    <source>
        <strain evidence="15 16">C22-A2</strain>
    </source>
</reference>
<keyword evidence="4" id="KW-1003">Cell membrane</keyword>
<evidence type="ECO:0000256" key="3">
    <source>
        <dbReference type="ARBA" id="ARBA00022448"/>
    </source>
</evidence>
<comment type="similarity">
    <text evidence="2 13">Belongs to the sodium:solute symporter (SSF) (TC 2.A.21) family.</text>
</comment>
<keyword evidence="3" id="KW-0813">Transport</keyword>
<evidence type="ECO:0000256" key="8">
    <source>
        <dbReference type="ARBA" id="ARBA00023053"/>
    </source>
</evidence>
<dbReference type="PANTHER" id="PTHR48086:SF3">
    <property type="entry name" value="SODIUM_PROLINE SYMPORTER"/>
    <property type="match status" value="1"/>
</dbReference>
<dbReference type="InterPro" id="IPR038377">
    <property type="entry name" value="Na/Glc_symporter_sf"/>
</dbReference>
<sequence length="487" mass="53411">MDNTLIIIGFSLVMIIMAIVAVISHLKSKDLSSFFIASRGSGWYLIVGSLLASGISGAAFFGMVAFYFDLGVPIFWINAGIAWSYFILCFFVGPRLRRFGKVTISDYLAERFDSPALRPVFSIIVSLWMVILLGTLYVQGGLLFSQMFGWDYATSSIFTCIIVIIFTVFGGMVVVMNTDLLAMAVLTVSLLIALPLLLNSVGGWGEVASTISATQPEYFTSTGTVTAMMAFSWFFIWCFGYLGNPGFLTRFYAAKSEREIIKAGIGISILYLPVYGIVFFSAAAAKVLYPTIADSEVVWITYMYDYTPPIIIGIAMAGVFASILSSANSWLLAGATSLGRDIYQKTMKKEVSDQNVLKITKLIIILLGALAVPIGIWRPAYIMEMMNIAYLIAGSTGGVVILLSMYYRNMTKEGAWAGLLAGGTIAIGWRSLQLMGVFSNAIEPMIPTLIISLLTIIIVSKVTKPNEKMIQFYDRLSRKEKDHIEAS</sequence>
<evidence type="ECO:0000256" key="2">
    <source>
        <dbReference type="ARBA" id="ARBA00006434"/>
    </source>
</evidence>
<evidence type="ECO:0000256" key="12">
    <source>
        <dbReference type="ARBA" id="ARBA00033708"/>
    </source>
</evidence>
<comment type="subcellular location">
    <subcellularLocation>
        <location evidence="1">Cell membrane</location>
        <topology evidence="1">Multi-pass membrane protein</topology>
    </subcellularLocation>
</comment>
<feature type="transmembrane region" description="Helical" evidence="14">
    <location>
        <begin position="120"/>
        <end position="140"/>
    </location>
</feature>
<keyword evidence="8" id="KW-0915">Sodium</keyword>
<evidence type="ECO:0000256" key="14">
    <source>
        <dbReference type="SAM" id="Phobius"/>
    </source>
</evidence>
<feature type="transmembrane region" description="Helical" evidence="14">
    <location>
        <begin position="309"/>
        <end position="335"/>
    </location>
</feature>
<feature type="transmembrane region" description="Helical" evidence="14">
    <location>
        <begin position="180"/>
        <end position="198"/>
    </location>
</feature>
<evidence type="ECO:0000256" key="10">
    <source>
        <dbReference type="ARBA" id="ARBA00023136"/>
    </source>
</evidence>
<proteinExistence type="inferred from homology"/>
<keyword evidence="10 14" id="KW-0472">Membrane</keyword>
<organism evidence="15 16">
    <name type="scientific">Virgibacillus tibetensis</name>
    <dbReference type="NCBI Taxonomy" id="3042313"/>
    <lineage>
        <taxon>Bacteria</taxon>
        <taxon>Bacillati</taxon>
        <taxon>Bacillota</taxon>
        <taxon>Bacilli</taxon>
        <taxon>Bacillales</taxon>
        <taxon>Bacillaceae</taxon>
        <taxon>Virgibacillus</taxon>
    </lineage>
</organism>
<evidence type="ECO:0000256" key="11">
    <source>
        <dbReference type="ARBA" id="ARBA00023201"/>
    </source>
</evidence>
<evidence type="ECO:0000256" key="13">
    <source>
        <dbReference type="RuleBase" id="RU362091"/>
    </source>
</evidence>
<keyword evidence="11" id="KW-0739">Sodium transport</keyword>
<feature type="transmembrane region" description="Helical" evidence="14">
    <location>
        <begin position="388"/>
        <end position="407"/>
    </location>
</feature>
<dbReference type="PANTHER" id="PTHR48086">
    <property type="entry name" value="SODIUM/PROLINE SYMPORTER-RELATED"/>
    <property type="match status" value="1"/>
</dbReference>
<evidence type="ECO:0008006" key="17">
    <source>
        <dbReference type="Google" id="ProtNLM"/>
    </source>
</evidence>
<evidence type="ECO:0000313" key="16">
    <source>
        <dbReference type="Proteomes" id="UP001335737"/>
    </source>
</evidence>
<keyword evidence="6" id="KW-0769">Symport</keyword>
<dbReference type="Gene3D" id="1.20.1730.10">
    <property type="entry name" value="Sodium/glucose cotransporter"/>
    <property type="match status" value="1"/>
</dbReference>
<evidence type="ECO:0000256" key="9">
    <source>
        <dbReference type="ARBA" id="ARBA00023065"/>
    </source>
</evidence>